<dbReference type="OrthoDB" id="5969911at2"/>
<dbReference type="Pfam" id="PF06259">
    <property type="entry name" value="Abhydrolase_8"/>
    <property type="match status" value="1"/>
</dbReference>
<gene>
    <name evidence="3" type="ORF">E4099_23515</name>
</gene>
<dbReference type="AlphaFoldDB" id="A0A4Z0GMS9"/>
<proteinExistence type="predicted"/>
<dbReference type="InterPro" id="IPR010427">
    <property type="entry name" value="DUF1023"/>
</dbReference>
<keyword evidence="4" id="KW-1185">Reference proteome</keyword>
<feature type="region of interest" description="Disordered" evidence="1">
    <location>
        <begin position="299"/>
        <end position="322"/>
    </location>
</feature>
<accession>A0A4Z0GMS9</accession>
<dbReference type="RefSeq" id="WP_135341110.1">
    <property type="nucleotide sequence ID" value="NZ_JBHLTX010000026.1"/>
</dbReference>
<protein>
    <recommendedName>
        <fullName evidence="2">DUF1023 domain-containing protein</fullName>
    </recommendedName>
</protein>
<dbReference type="Proteomes" id="UP000297948">
    <property type="component" value="Unassembled WGS sequence"/>
</dbReference>
<evidence type="ECO:0000313" key="4">
    <source>
        <dbReference type="Proteomes" id="UP000297948"/>
    </source>
</evidence>
<feature type="region of interest" description="Disordered" evidence="1">
    <location>
        <begin position="110"/>
        <end position="130"/>
    </location>
</feature>
<evidence type="ECO:0000313" key="3">
    <source>
        <dbReference type="EMBL" id="TGA97463.1"/>
    </source>
</evidence>
<organism evidence="3 4">
    <name type="scientific">Streptomyces palmae</name>
    <dbReference type="NCBI Taxonomy" id="1701085"/>
    <lineage>
        <taxon>Bacteria</taxon>
        <taxon>Bacillati</taxon>
        <taxon>Actinomycetota</taxon>
        <taxon>Actinomycetes</taxon>
        <taxon>Kitasatosporales</taxon>
        <taxon>Streptomycetaceae</taxon>
        <taxon>Streptomyces</taxon>
    </lineage>
</organism>
<evidence type="ECO:0000256" key="1">
    <source>
        <dbReference type="SAM" id="MobiDB-lite"/>
    </source>
</evidence>
<comment type="caution">
    <text evidence="3">The sequence shown here is derived from an EMBL/GenBank/DDBJ whole genome shotgun (WGS) entry which is preliminary data.</text>
</comment>
<feature type="domain" description="DUF1023" evidence="2">
    <location>
        <begin position="379"/>
        <end position="540"/>
    </location>
</feature>
<name>A0A4Z0GMS9_9ACTN</name>
<sequence length="623" mass="67617">MDFATLKACKPHQFEEAADGYHKTHSMASQAREALERQITPPMRRKLKGEAAKKALNQLSELLADFQYVEVECGLMTGALNALAFDLRAVKKKLDAAIEDAEAEKLTVNADGSVSYPPGGDKGGNGKVPEGGKVIGRAKGAETGAPIDPAKDADDAADGLERQIANLNPNPNYGRAVQYANRIAQIVKEATGVDQRWARKLREYKADDDLVVSDSDWIDVKKDTSSARSGAKHYLDHIKHPPKGGSPDDIAKWWKGLSQDERDAYIALDAKKVGALDGLPAVVRDEANRTVLAEAHAEASQKLREFDESRPEPKKYEPKWDNQRQVPIDGEVQITLAWKAWDKERSELRKKLDPLEAIQGRFDQTGQGGLPEAYLLGFDAEGKGRAIVANGNPDTADHTAVYVPGTYSKLSGVEGDINRMTDLWRRSQREVPGQSVSTITWIGYDAPQSIVPEAMDESYAWDAAPTLNKFLDGLQAAQGGPEASHTTVIGHSYGSTVIGAASIKGHLAADDIVVAGSPGVLVEHADDLDTGKDHVWSQAAPFHKDQVPLGGKVAGLGRGDTFLEDLLPFGAVWGQNVPSDEDFGAHRMQTDAQSHTDYFRDGSVSQSNQAFVVTGKYDRVSHD</sequence>
<evidence type="ECO:0000259" key="2">
    <source>
        <dbReference type="Pfam" id="PF06259"/>
    </source>
</evidence>
<dbReference type="EMBL" id="SRID01000273">
    <property type="protein sequence ID" value="TGA97463.1"/>
    <property type="molecule type" value="Genomic_DNA"/>
</dbReference>
<reference evidence="3 4" key="1">
    <citation type="submission" date="2019-03" db="EMBL/GenBank/DDBJ databases">
        <authorList>
            <person name="Gonzalez-Pimentel J.L."/>
        </authorList>
    </citation>
    <scope>NUCLEOTIDE SEQUENCE [LARGE SCALE GENOMIC DNA]</scope>
    <source>
        <strain evidence="3 4">JCM 31289</strain>
    </source>
</reference>